<dbReference type="EMBL" id="DF820508">
    <property type="protein sequence ID" value="GAK32042.1"/>
    <property type="molecule type" value="Genomic_DNA"/>
</dbReference>
<proteinExistence type="predicted"/>
<dbReference type="RefSeq" id="WP_027699918.1">
    <property type="nucleotide sequence ID" value="NZ_DF820508.1"/>
</dbReference>
<dbReference type="InterPro" id="IPR036614">
    <property type="entry name" value="RusA-like_sf"/>
</dbReference>
<dbReference type="AlphaFoldDB" id="A0A069CXE8"/>
<evidence type="ECO:0000313" key="2">
    <source>
        <dbReference type="Proteomes" id="UP000030643"/>
    </source>
</evidence>
<dbReference type="OrthoDB" id="2145643at2"/>
<dbReference type="GO" id="GO:0006310">
    <property type="term" value="P:DNA recombination"/>
    <property type="evidence" value="ECO:0007669"/>
    <property type="project" value="InterPro"/>
</dbReference>
<dbReference type="SUPFAM" id="SSF103084">
    <property type="entry name" value="Holliday junction resolvase RusA"/>
    <property type="match status" value="1"/>
</dbReference>
<dbReference type="Proteomes" id="UP000030643">
    <property type="component" value="Unassembled WGS sequence"/>
</dbReference>
<dbReference type="GO" id="GO:0006281">
    <property type="term" value="P:DNA repair"/>
    <property type="evidence" value="ECO:0007669"/>
    <property type="project" value="InterPro"/>
</dbReference>
<gene>
    <name evidence="1" type="ORF">WOSG25_250130</name>
</gene>
<name>A0A069CXE8_WEIOS</name>
<organism evidence="1 2">
    <name type="scientific">Weissella oryzae (strain DSM 25784 / JCM 18191 / LMG 30913 / SG25)</name>
    <dbReference type="NCBI Taxonomy" id="1329250"/>
    <lineage>
        <taxon>Bacteria</taxon>
        <taxon>Bacillati</taxon>
        <taxon>Bacillota</taxon>
        <taxon>Bacilli</taxon>
        <taxon>Lactobacillales</taxon>
        <taxon>Lactobacillaceae</taxon>
        <taxon>Weissella</taxon>
    </lineage>
</organism>
<protein>
    <submittedName>
        <fullName evidence="1">Uncharacterized protein</fullName>
    </submittedName>
</protein>
<dbReference type="Pfam" id="PF05866">
    <property type="entry name" value="RusA"/>
    <property type="match status" value="1"/>
</dbReference>
<reference evidence="2" key="1">
    <citation type="journal article" date="2014" name="Genome Announc.">
        <title>Draft genome sequence of Weissella oryzae SG25T, isolated from fermented rice grains.</title>
        <authorList>
            <person name="Tanizawa Y."/>
            <person name="Fujisawa T."/>
            <person name="Mochizuki T."/>
            <person name="Kaminuma E."/>
            <person name="Suzuki Y."/>
            <person name="Nakamura Y."/>
            <person name="Tohno M."/>
        </authorList>
    </citation>
    <scope>NUCLEOTIDE SEQUENCE [LARGE SCALE GENOMIC DNA]</scope>
    <source>
        <strain evidence="2">DSM 25784 / JCM 18191 / LMG 30913 / SG25</strain>
    </source>
</reference>
<sequence>MDNNIIKGLVNFLKQEFTQLNNKLDTGNMFKPFYGKKVFSGLIALDVDFGSGNDLSHNTKTGAVYRGKKYHTYKDALIEALDDIQDKVKAVFDSEDELMVSIIFYQTNLKQNKRSTKDLDNMEKPTLDAMQIVFGFDDAQIIEKHSYKRTSFQRAISIEIWK</sequence>
<keyword evidence="2" id="KW-1185">Reference proteome</keyword>
<dbReference type="InterPro" id="IPR008822">
    <property type="entry name" value="Endonuclease_RusA-like"/>
</dbReference>
<accession>A0A069CXE8</accession>
<dbReference type="Gene3D" id="3.30.1330.70">
    <property type="entry name" value="Holliday junction resolvase RusA"/>
    <property type="match status" value="1"/>
</dbReference>
<dbReference type="STRING" id="1329250.WOSG25_250130"/>
<dbReference type="GO" id="GO:0000287">
    <property type="term" value="F:magnesium ion binding"/>
    <property type="evidence" value="ECO:0007669"/>
    <property type="project" value="InterPro"/>
</dbReference>
<evidence type="ECO:0000313" key="1">
    <source>
        <dbReference type="EMBL" id="GAK32042.1"/>
    </source>
</evidence>